<feature type="non-terminal residue" evidence="8">
    <location>
        <position position="304"/>
    </location>
</feature>
<evidence type="ECO:0000313" key="9">
    <source>
        <dbReference type="Proteomes" id="UP000199227"/>
    </source>
</evidence>
<dbReference type="OrthoDB" id="9778432at2"/>
<dbReference type="InterPro" id="IPR000160">
    <property type="entry name" value="GGDEF_dom"/>
</dbReference>
<dbReference type="InterPro" id="IPR001789">
    <property type="entry name" value="Sig_transdc_resp-reg_receiver"/>
</dbReference>
<feature type="modified residue" description="4-aspartylphosphate" evidence="5">
    <location>
        <position position="174"/>
    </location>
</feature>
<dbReference type="PANTHER" id="PTHR44591">
    <property type="entry name" value="STRESS RESPONSE REGULATOR PROTEIN 1"/>
    <property type="match status" value="1"/>
</dbReference>
<dbReference type="GO" id="GO:0097588">
    <property type="term" value="P:archaeal or bacterial-type flagellum-dependent cell motility"/>
    <property type="evidence" value="ECO:0007669"/>
    <property type="project" value="UniProtKB-KW"/>
</dbReference>
<reference evidence="8 9" key="1">
    <citation type="submission" date="2016-10" db="EMBL/GenBank/DDBJ databases">
        <authorList>
            <person name="de Groot N.N."/>
        </authorList>
    </citation>
    <scope>NUCLEOTIDE SEQUENCE [LARGE SCALE GENOMIC DNA]</scope>
    <source>
        <strain evidence="8 9">EP1-55-1</strain>
    </source>
</reference>
<keyword evidence="2" id="KW-0145">Chemotaxis</keyword>
<evidence type="ECO:0000256" key="2">
    <source>
        <dbReference type="ARBA" id="ARBA00022500"/>
    </source>
</evidence>
<dbReference type="Pfam" id="PF00990">
    <property type="entry name" value="GGDEF"/>
    <property type="match status" value="1"/>
</dbReference>
<proteinExistence type="predicted"/>
<feature type="domain" description="Response regulatory" evidence="6">
    <location>
        <begin position="3"/>
        <end position="117"/>
    </location>
</feature>
<dbReference type="Pfam" id="PF00072">
    <property type="entry name" value="Response_reg"/>
    <property type="match status" value="2"/>
</dbReference>
<organism evidence="8 9">
    <name type="scientific">Hydrogenimonas thermophila</name>
    <dbReference type="NCBI Taxonomy" id="223786"/>
    <lineage>
        <taxon>Bacteria</taxon>
        <taxon>Pseudomonadati</taxon>
        <taxon>Campylobacterota</taxon>
        <taxon>Epsilonproteobacteria</taxon>
        <taxon>Campylobacterales</taxon>
        <taxon>Hydrogenimonadaceae</taxon>
        <taxon>Hydrogenimonas</taxon>
    </lineage>
</organism>
<evidence type="ECO:0000256" key="1">
    <source>
        <dbReference type="ARBA" id="ARBA00001946"/>
    </source>
</evidence>
<dbReference type="RefSeq" id="WP_092913294.1">
    <property type="nucleotide sequence ID" value="NZ_FOXB01000031.1"/>
</dbReference>
<dbReference type="SMART" id="SM00448">
    <property type="entry name" value="REC"/>
    <property type="match status" value="2"/>
</dbReference>
<dbReference type="NCBIfam" id="TIGR00254">
    <property type="entry name" value="GGDEF"/>
    <property type="match status" value="1"/>
</dbReference>
<dbReference type="PROSITE" id="PS50110">
    <property type="entry name" value="RESPONSE_REGULATORY"/>
    <property type="match status" value="2"/>
</dbReference>
<dbReference type="GO" id="GO:0000160">
    <property type="term" value="P:phosphorelay signal transduction system"/>
    <property type="evidence" value="ECO:0007669"/>
    <property type="project" value="InterPro"/>
</dbReference>
<keyword evidence="9" id="KW-1185">Reference proteome</keyword>
<name>A0A1I5S7S9_9BACT</name>
<evidence type="ECO:0000259" key="7">
    <source>
        <dbReference type="PROSITE" id="PS50887"/>
    </source>
</evidence>
<keyword evidence="4" id="KW-0283">Flagellar rotation</keyword>
<dbReference type="Gene3D" id="3.30.70.270">
    <property type="match status" value="1"/>
</dbReference>
<dbReference type="InterPro" id="IPR029787">
    <property type="entry name" value="Nucleotide_cyclase"/>
</dbReference>
<dbReference type="SUPFAM" id="SSF55073">
    <property type="entry name" value="Nucleotide cyclase"/>
    <property type="match status" value="1"/>
</dbReference>
<evidence type="ECO:0000256" key="5">
    <source>
        <dbReference type="PROSITE-ProRule" id="PRU00169"/>
    </source>
</evidence>
<dbReference type="SUPFAM" id="SSF52172">
    <property type="entry name" value="CheY-like"/>
    <property type="match status" value="2"/>
</dbReference>
<feature type="domain" description="GGDEF" evidence="7">
    <location>
        <begin position="284"/>
        <end position="304"/>
    </location>
</feature>
<dbReference type="InterPro" id="IPR011006">
    <property type="entry name" value="CheY-like_superfamily"/>
</dbReference>
<feature type="modified residue" description="4-aspartylphosphate" evidence="5">
    <location>
        <position position="55"/>
    </location>
</feature>
<gene>
    <name evidence="8" type="ORF">SAMN05216234_13131</name>
</gene>
<keyword evidence="3 5" id="KW-0597">Phosphoprotein</keyword>
<dbReference type="Proteomes" id="UP000199227">
    <property type="component" value="Unassembled WGS sequence"/>
</dbReference>
<dbReference type="InterPro" id="IPR050595">
    <property type="entry name" value="Bact_response_regulator"/>
</dbReference>
<accession>A0A1I5S7S9</accession>
<dbReference type="PANTHER" id="PTHR44591:SF3">
    <property type="entry name" value="RESPONSE REGULATORY DOMAIN-CONTAINING PROTEIN"/>
    <property type="match status" value="1"/>
</dbReference>
<evidence type="ECO:0000259" key="6">
    <source>
        <dbReference type="PROSITE" id="PS50110"/>
    </source>
</evidence>
<dbReference type="GO" id="GO:0006935">
    <property type="term" value="P:chemotaxis"/>
    <property type="evidence" value="ECO:0007669"/>
    <property type="project" value="UniProtKB-KW"/>
</dbReference>
<dbReference type="AlphaFoldDB" id="A0A1I5S7S9"/>
<evidence type="ECO:0000313" key="8">
    <source>
        <dbReference type="EMBL" id="SFP66793.1"/>
    </source>
</evidence>
<evidence type="ECO:0000256" key="3">
    <source>
        <dbReference type="ARBA" id="ARBA00022553"/>
    </source>
</evidence>
<dbReference type="InterPro" id="IPR043128">
    <property type="entry name" value="Rev_trsase/Diguanyl_cyclase"/>
</dbReference>
<dbReference type="STRING" id="223786.SAMN05216234_13131"/>
<protein>
    <submittedName>
        <fullName evidence="8">Diguanylate cyclase (GGDEF) domain-containing protein</fullName>
    </submittedName>
</protein>
<dbReference type="Gene3D" id="3.40.50.2300">
    <property type="match status" value="2"/>
</dbReference>
<sequence>MKKILVIEDDRFYQNIMLRALRHYLPHIEFEVIETYAEIKNIVKSKKNFDLVISDINLTDSSGEHIRTLVDANYKVVVMTVLDDDTFRDEMFAFDIVDYIIKSELQRFGYLIKLIQRLDANESRSILIVEDSKPVRSFYKRILEKQNLTVYEAEDGQKALKIISEESIDMILSDYNMPNMDGMEFLKELRVEYSMLDLPFIAISSDNDHATVARFLKLGANDYLRKPFGKEELICRINNSLDMLDMLQHVKESATTDALTGMHNRHYLYEIAEKIMAQSKRLDYPLSLVIFDIDFFKKINDKYG</sequence>
<comment type="cofactor">
    <cofactor evidence="1">
        <name>Mg(2+)</name>
        <dbReference type="ChEBI" id="CHEBI:18420"/>
    </cofactor>
</comment>
<dbReference type="EMBL" id="FOXB01000031">
    <property type="protein sequence ID" value="SFP66793.1"/>
    <property type="molecule type" value="Genomic_DNA"/>
</dbReference>
<feature type="domain" description="Response regulatory" evidence="6">
    <location>
        <begin position="125"/>
        <end position="241"/>
    </location>
</feature>
<dbReference type="PROSITE" id="PS50887">
    <property type="entry name" value="GGDEF"/>
    <property type="match status" value="1"/>
</dbReference>
<evidence type="ECO:0000256" key="4">
    <source>
        <dbReference type="ARBA" id="ARBA00022779"/>
    </source>
</evidence>